<name>A0AAD7U0I2_9APHY</name>
<dbReference type="EMBL" id="JAPEVG010000040">
    <property type="protein sequence ID" value="KAJ8490055.1"/>
    <property type="molecule type" value="Genomic_DNA"/>
</dbReference>
<sequence length="338" mass="36699">MAVQPIQTGPGQSFSIPFAPSLVPSPSVASPSSTSSTVIDSPRTVYALPPHYRRVSQGSVSAYGTPVVHTYELEPDDSRSALVESLSRSVTIVFWYKANTQPLRLHQEIPTFPLFAFSSLTDIVDGLSLSDNSYLDAYDPRSGAWEQQKISAVRRIESEQRLLYRVRRNLFEGMQDDECPGLENEIKIQDEDKSGRAIAIVPLSTSLRVKRPADQSLSPPVSKHQRSISIQPTSYAASFAGSPPSIRGQSVLFSSQGGSPTVAASPVLPTVVVSSGRSQSLPLQQPSQASEEVQPPQIEQATNTVEALPPPQPVACPSRIVRQRATYSFHGYLCCGLH</sequence>
<accession>A0AAD7U0I2</accession>
<proteinExistence type="predicted"/>
<protein>
    <submittedName>
        <fullName evidence="1">Uncharacterized protein</fullName>
    </submittedName>
</protein>
<reference evidence="1" key="1">
    <citation type="submission" date="2022-11" db="EMBL/GenBank/DDBJ databases">
        <title>Genome Sequence of Cubamyces cubensis.</title>
        <authorList>
            <person name="Buettner E."/>
        </authorList>
    </citation>
    <scope>NUCLEOTIDE SEQUENCE</scope>
    <source>
        <strain evidence="1">MPL-01</strain>
    </source>
</reference>
<evidence type="ECO:0000313" key="2">
    <source>
        <dbReference type="Proteomes" id="UP001215151"/>
    </source>
</evidence>
<dbReference type="AlphaFoldDB" id="A0AAD7U0I2"/>
<dbReference type="Proteomes" id="UP001215151">
    <property type="component" value="Unassembled WGS sequence"/>
</dbReference>
<gene>
    <name evidence="1" type="ORF">ONZ51_g2520</name>
</gene>
<keyword evidence="2" id="KW-1185">Reference proteome</keyword>
<organism evidence="1 2">
    <name type="scientific">Trametes cubensis</name>
    <dbReference type="NCBI Taxonomy" id="1111947"/>
    <lineage>
        <taxon>Eukaryota</taxon>
        <taxon>Fungi</taxon>
        <taxon>Dikarya</taxon>
        <taxon>Basidiomycota</taxon>
        <taxon>Agaricomycotina</taxon>
        <taxon>Agaricomycetes</taxon>
        <taxon>Polyporales</taxon>
        <taxon>Polyporaceae</taxon>
        <taxon>Trametes</taxon>
    </lineage>
</organism>
<comment type="caution">
    <text evidence="1">The sequence shown here is derived from an EMBL/GenBank/DDBJ whole genome shotgun (WGS) entry which is preliminary data.</text>
</comment>
<evidence type="ECO:0000313" key="1">
    <source>
        <dbReference type="EMBL" id="KAJ8490055.1"/>
    </source>
</evidence>